<reference evidence="11 12" key="1">
    <citation type="submission" date="2020-10" db="EMBL/GenBank/DDBJ databases">
        <title>Connecting structure to function with the recovery of over 1000 high-quality activated sludge metagenome-assembled genomes encoding full-length rRNA genes using long-read sequencing.</title>
        <authorList>
            <person name="Singleton C.M."/>
            <person name="Petriglieri F."/>
            <person name="Kristensen J.M."/>
            <person name="Kirkegaard R.H."/>
            <person name="Michaelsen T.Y."/>
            <person name="Andersen M.H."/>
            <person name="Karst S.M."/>
            <person name="Dueholm M.S."/>
            <person name="Nielsen P.H."/>
            <person name="Albertsen M."/>
        </authorList>
    </citation>
    <scope>NUCLEOTIDE SEQUENCE [LARGE SCALE GENOMIC DNA]</scope>
    <source>
        <strain evidence="11">Fred_18-Q3-R57-64_BAT3C.720</strain>
    </source>
</reference>
<dbReference type="InterPro" id="IPR039901">
    <property type="entry name" value="Kdotransferase"/>
</dbReference>
<dbReference type="Proteomes" id="UP000706151">
    <property type="component" value="Unassembled WGS sequence"/>
</dbReference>
<evidence type="ECO:0000256" key="4">
    <source>
        <dbReference type="ARBA" id="ARBA00022679"/>
    </source>
</evidence>
<organism evidence="11 12">
    <name type="scientific">Candidatus Accumulibacter affinis</name>
    <dbReference type="NCBI Taxonomy" id="2954384"/>
    <lineage>
        <taxon>Bacteria</taxon>
        <taxon>Pseudomonadati</taxon>
        <taxon>Pseudomonadota</taxon>
        <taxon>Betaproteobacteria</taxon>
        <taxon>Candidatus Accumulibacter</taxon>
    </lineage>
</organism>
<evidence type="ECO:0000256" key="5">
    <source>
        <dbReference type="ARBA" id="ARBA00031445"/>
    </source>
</evidence>
<evidence type="ECO:0000256" key="3">
    <source>
        <dbReference type="ARBA" id="ARBA00019077"/>
    </source>
</evidence>
<evidence type="ECO:0000256" key="2">
    <source>
        <dbReference type="ARBA" id="ARBA00012621"/>
    </source>
</evidence>
<dbReference type="Gene3D" id="3.40.50.2000">
    <property type="entry name" value="Glycogen Phosphorylase B"/>
    <property type="match status" value="1"/>
</dbReference>
<feature type="domain" description="3-deoxy-D-manno-octulosonic-acid transferase N-terminal" evidence="10">
    <location>
        <begin position="34"/>
        <end position="212"/>
    </location>
</feature>
<dbReference type="InterPro" id="IPR007507">
    <property type="entry name" value="Glycos_transf_N"/>
</dbReference>
<feature type="site" description="Transition state stabilizer" evidence="8">
    <location>
        <position position="209"/>
    </location>
</feature>
<feature type="site" description="Transition state stabilizer" evidence="8">
    <location>
        <position position="133"/>
    </location>
</feature>
<name>A0A935T8C2_9PROT</name>
<dbReference type="PANTHER" id="PTHR42755:SF1">
    <property type="entry name" value="3-DEOXY-D-MANNO-OCTULOSONIC ACID TRANSFERASE, MITOCHONDRIAL-RELATED"/>
    <property type="match status" value="1"/>
</dbReference>
<dbReference type="GO" id="GO:0009245">
    <property type="term" value="P:lipid A biosynthetic process"/>
    <property type="evidence" value="ECO:0007669"/>
    <property type="project" value="TreeGrafter"/>
</dbReference>
<comment type="subcellular location">
    <subcellularLocation>
        <location evidence="9">Cell membrane</location>
    </subcellularLocation>
</comment>
<dbReference type="FunFam" id="3.40.50.11720:FF:000001">
    <property type="entry name" value="3-deoxy-D-manno-octulosonic acid transferase"/>
    <property type="match status" value="1"/>
</dbReference>
<dbReference type="PANTHER" id="PTHR42755">
    <property type="entry name" value="3-DEOXY-MANNO-OCTULOSONATE CYTIDYLYLTRANSFERASE"/>
    <property type="match status" value="1"/>
</dbReference>
<evidence type="ECO:0000256" key="7">
    <source>
        <dbReference type="PIRSR" id="PIRSR639901-1"/>
    </source>
</evidence>
<dbReference type="GO" id="GO:0009244">
    <property type="term" value="P:lipopolysaccharide core region biosynthetic process"/>
    <property type="evidence" value="ECO:0007669"/>
    <property type="project" value="UniProtKB-UniRule"/>
</dbReference>
<comment type="catalytic activity">
    <reaction evidence="6 9">
        <text>lipid IVA (E. coli) + CMP-3-deoxy-beta-D-manno-octulosonate = alpha-Kdo-(2-&gt;6)-lipid IVA (E. coli) + CMP + H(+)</text>
        <dbReference type="Rhea" id="RHEA:28066"/>
        <dbReference type="ChEBI" id="CHEBI:15378"/>
        <dbReference type="ChEBI" id="CHEBI:58603"/>
        <dbReference type="ChEBI" id="CHEBI:60364"/>
        <dbReference type="ChEBI" id="CHEBI:60377"/>
        <dbReference type="ChEBI" id="CHEBI:85987"/>
        <dbReference type="EC" id="2.4.99.12"/>
    </reaction>
</comment>
<comment type="similarity">
    <text evidence="9">Belongs to the glycosyltransferase group 1 family.</text>
</comment>
<dbReference type="Pfam" id="PF04413">
    <property type="entry name" value="Glycos_transf_N"/>
    <property type="match status" value="1"/>
</dbReference>
<protein>
    <recommendedName>
        <fullName evidence="3 9">3-deoxy-D-manno-octulosonic acid transferase</fullName>
        <shortName evidence="9">Kdo transferase</shortName>
        <ecNumber evidence="2 9">2.4.99.12</ecNumber>
    </recommendedName>
    <alternativeName>
        <fullName evidence="5 9">Lipid IV(A) 3-deoxy-D-manno-octulosonic acid transferase</fullName>
    </alternativeName>
</protein>
<comment type="function">
    <text evidence="9">Involved in lipopolysaccharide (LPS) biosynthesis. Catalyzes the transfer of 3-deoxy-D-manno-octulosonate (Kdo) residue(s) from CMP-Kdo to lipid IV(A), the tetraacyldisaccharide-1,4'-bisphosphate precursor of lipid A.</text>
</comment>
<dbReference type="EC" id="2.4.99.12" evidence="2 9"/>
<evidence type="ECO:0000313" key="11">
    <source>
        <dbReference type="EMBL" id="MBK7953179.1"/>
    </source>
</evidence>
<comment type="caution">
    <text evidence="11">The sequence shown here is derived from an EMBL/GenBank/DDBJ whole genome shotgun (WGS) entry which is preliminary data.</text>
</comment>
<dbReference type="SUPFAM" id="SSF53756">
    <property type="entry name" value="UDP-Glycosyltransferase/glycogen phosphorylase"/>
    <property type="match status" value="1"/>
</dbReference>
<keyword evidence="4 9" id="KW-0808">Transferase</keyword>
<feature type="active site" description="Proton acceptor" evidence="7">
    <location>
        <position position="60"/>
    </location>
</feature>
<dbReference type="AlphaFoldDB" id="A0A935T8C2"/>
<dbReference type="Gene3D" id="3.40.50.11720">
    <property type="entry name" value="3-Deoxy-D-manno-octulosonic-acid transferase, N-terminal domain"/>
    <property type="match status" value="1"/>
</dbReference>
<dbReference type="InterPro" id="IPR038107">
    <property type="entry name" value="Glycos_transf_N_sf"/>
</dbReference>
<keyword evidence="9" id="KW-0812">Transmembrane</keyword>
<accession>A0A935T8C2</accession>
<feature type="transmembrane region" description="Helical" evidence="9">
    <location>
        <begin position="6"/>
        <end position="23"/>
    </location>
</feature>
<evidence type="ECO:0000313" key="12">
    <source>
        <dbReference type="Proteomes" id="UP000706151"/>
    </source>
</evidence>
<comment type="pathway">
    <text evidence="1 9">Bacterial outer membrane biogenesis; LPS core biosynthesis.</text>
</comment>
<keyword evidence="11" id="KW-0328">Glycosyltransferase</keyword>
<evidence type="ECO:0000259" key="10">
    <source>
        <dbReference type="Pfam" id="PF04413"/>
    </source>
</evidence>
<dbReference type="GO" id="GO:0043842">
    <property type="term" value="F:Kdo transferase activity"/>
    <property type="evidence" value="ECO:0007669"/>
    <property type="project" value="UniProtKB-EC"/>
</dbReference>
<gene>
    <name evidence="11" type="primary">waaA</name>
    <name evidence="11" type="ORF">IPK02_03890</name>
</gene>
<keyword evidence="9" id="KW-1133">Transmembrane helix</keyword>
<dbReference type="EMBL" id="JADJOT010000002">
    <property type="protein sequence ID" value="MBK7953179.1"/>
    <property type="molecule type" value="Genomic_DNA"/>
</dbReference>
<proteinExistence type="inferred from homology"/>
<evidence type="ECO:0000256" key="8">
    <source>
        <dbReference type="PIRSR" id="PIRSR639901-2"/>
    </source>
</evidence>
<evidence type="ECO:0000256" key="1">
    <source>
        <dbReference type="ARBA" id="ARBA00004713"/>
    </source>
</evidence>
<keyword evidence="9" id="KW-0472">Membrane</keyword>
<sequence>MCRLLYSLLFYLAMPLIWLRLLWRARKQPEYLQQLGERHGFYAPCLPLPLIWLHAVSVGETRAAEPLIESLLHAYPEHRMLLTHMTPTGRATGHELLARYPGRLLQAYLPYDLPDACGRFLDHFQPQLGLLMETELWPNLIEAARRRDLPIALINARLSVRSQRGYARLRGLIEPALASLSIIAAQTAADGERLQQLGARQINICGNLKFDVTPAPDKLQLGGRWRQALGSRAIWLAASTREGEEALILDAFAAMRVPELLLLLVPRHPQRFAEVAGLIGERRLAFCRRSTGELPSRETQVWLGDSMGEMAAYYALADLALIGGTLLPFGGQNLIEAAACGCPVLLGPHSFNFAQASQDAMACGAARQIVDAAQAALTAADLFQHRAELLAMRTAARNFSQAHRGATARTLALIQRLMAPRTAN</sequence>
<dbReference type="GO" id="GO:0005886">
    <property type="term" value="C:plasma membrane"/>
    <property type="evidence" value="ECO:0007669"/>
    <property type="project" value="UniProtKB-SubCell"/>
</dbReference>
<keyword evidence="9" id="KW-1003">Cell membrane</keyword>
<keyword evidence="9" id="KW-0448">Lipopolysaccharide biosynthesis</keyword>
<dbReference type="NCBIfam" id="NF004386">
    <property type="entry name" value="PRK05749.1-2"/>
    <property type="match status" value="1"/>
</dbReference>
<evidence type="ECO:0000256" key="6">
    <source>
        <dbReference type="ARBA" id="ARBA00049183"/>
    </source>
</evidence>
<evidence type="ECO:0000256" key="9">
    <source>
        <dbReference type="RuleBase" id="RU365103"/>
    </source>
</evidence>